<accession>A0AA42S5I5</accession>
<dbReference type="InterPro" id="IPR009075">
    <property type="entry name" value="AcylCo_DH/oxidase_C"/>
</dbReference>
<dbReference type="PANTHER" id="PTHR43884:SF20">
    <property type="entry name" value="ACYL-COA DEHYDROGENASE FADE28"/>
    <property type="match status" value="1"/>
</dbReference>
<dbReference type="SUPFAM" id="SSF47203">
    <property type="entry name" value="Acyl-CoA dehydrogenase C-terminal domain-like"/>
    <property type="match status" value="1"/>
</dbReference>
<keyword evidence="5" id="KW-0560">Oxidoreductase</keyword>
<evidence type="ECO:0000256" key="2">
    <source>
        <dbReference type="ARBA" id="ARBA00009347"/>
    </source>
</evidence>
<dbReference type="PANTHER" id="PTHR43884">
    <property type="entry name" value="ACYL-COA DEHYDROGENASE"/>
    <property type="match status" value="1"/>
</dbReference>
<evidence type="ECO:0000256" key="3">
    <source>
        <dbReference type="ARBA" id="ARBA00022630"/>
    </source>
</evidence>
<keyword evidence="4" id="KW-0274">FAD</keyword>
<dbReference type="Proteomes" id="UP001161094">
    <property type="component" value="Unassembled WGS sequence"/>
</dbReference>
<gene>
    <name evidence="7" type="ORF">N5D93_20015</name>
</gene>
<keyword evidence="3" id="KW-0285">Flavoprotein</keyword>
<dbReference type="InterPro" id="IPR009100">
    <property type="entry name" value="AcylCoA_DH/oxidase_NM_dom_sf"/>
</dbReference>
<sequence>MDHLFGDAAERLFAQHYTPAVVRAVERGQSAQTAWQACHDAGFLDALVAEADGGAGLQLGDILPVIHAAGRHAVSAPLADTVLARAWLRAGGHAPPDGPIALAPFGLSSQDDRLTLSAAPWGRVALWILAADGRGIHLLPVDQASAIPTGGQGSLSADLSWPTGAGSVVSAAPSQSAISPNMLDGGALPGLPELAALAYTGLISGAMERILELTLDYANQRTQFGKPIGRFQAVQQQLSILVEQIWATRMAAQLAFQSDSWAPSPLLAAVGKARASAAAVMVADIAHAVHGAIGVTEEYDLQRYTRRLREWRRAAGAESYWSARIGQDALRTDSAASALDYVRTMLSTPTR</sequence>
<evidence type="ECO:0000256" key="5">
    <source>
        <dbReference type="ARBA" id="ARBA00023002"/>
    </source>
</evidence>
<feature type="domain" description="Acyl-CoA dehydrogenase/oxidase C-terminal" evidence="6">
    <location>
        <begin position="204"/>
        <end position="319"/>
    </location>
</feature>
<evidence type="ECO:0000313" key="8">
    <source>
        <dbReference type="Proteomes" id="UP001161094"/>
    </source>
</evidence>
<dbReference type="SUPFAM" id="SSF56645">
    <property type="entry name" value="Acyl-CoA dehydrogenase NM domain-like"/>
    <property type="match status" value="1"/>
</dbReference>
<dbReference type="AlphaFoldDB" id="A0AA42S5I5"/>
<dbReference type="GO" id="GO:0003995">
    <property type="term" value="F:acyl-CoA dehydrogenase activity"/>
    <property type="evidence" value="ECO:0007669"/>
    <property type="project" value="TreeGrafter"/>
</dbReference>
<dbReference type="Gene3D" id="1.20.140.10">
    <property type="entry name" value="Butyryl-CoA Dehydrogenase, subunit A, domain 3"/>
    <property type="match status" value="1"/>
</dbReference>
<evidence type="ECO:0000256" key="4">
    <source>
        <dbReference type="ARBA" id="ARBA00022827"/>
    </source>
</evidence>
<comment type="similarity">
    <text evidence="2">Belongs to the acyl-CoA dehydrogenase family.</text>
</comment>
<organism evidence="7 8">
    <name type="scientific">Achromobacter spanius</name>
    <dbReference type="NCBI Taxonomy" id="217203"/>
    <lineage>
        <taxon>Bacteria</taxon>
        <taxon>Pseudomonadati</taxon>
        <taxon>Pseudomonadota</taxon>
        <taxon>Betaproteobacteria</taxon>
        <taxon>Burkholderiales</taxon>
        <taxon>Alcaligenaceae</taxon>
        <taxon>Achromobacter</taxon>
    </lineage>
</organism>
<dbReference type="EMBL" id="JAOCDZ010000014">
    <property type="protein sequence ID" value="MDH0738114.1"/>
    <property type="molecule type" value="Genomic_DNA"/>
</dbReference>
<proteinExistence type="inferred from homology"/>
<name>A0AA42S5I5_9BURK</name>
<dbReference type="RefSeq" id="WP_279996280.1">
    <property type="nucleotide sequence ID" value="NZ_JAOCDZ010000014.1"/>
</dbReference>
<dbReference type="InterPro" id="IPR037069">
    <property type="entry name" value="AcylCoA_DH/ox_N_sf"/>
</dbReference>
<dbReference type="Gene3D" id="1.10.540.10">
    <property type="entry name" value="Acyl-CoA dehydrogenase/oxidase, N-terminal domain"/>
    <property type="match status" value="1"/>
</dbReference>
<dbReference type="GO" id="GO:0050660">
    <property type="term" value="F:flavin adenine dinucleotide binding"/>
    <property type="evidence" value="ECO:0007669"/>
    <property type="project" value="InterPro"/>
</dbReference>
<dbReference type="Pfam" id="PF00441">
    <property type="entry name" value="Acyl-CoA_dh_1"/>
    <property type="match status" value="1"/>
</dbReference>
<comment type="caution">
    <text evidence="7">The sequence shown here is derived from an EMBL/GenBank/DDBJ whole genome shotgun (WGS) entry which is preliminary data.</text>
</comment>
<dbReference type="InterPro" id="IPR036250">
    <property type="entry name" value="AcylCo_DH-like_C"/>
</dbReference>
<evidence type="ECO:0000313" key="7">
    <source>
        <dbReference type="EMBL" id="MDH0738114.1"/>
    </source>
</evidence>
<evidence type="ECO:0000259" key="6">
    <source>
        <dbReference type="Pfam" id="PF00441"/>
    </source>
</evidence>
<evidence type="ECO:0000256" key="1">
    <source>
        <dbReference type="ARBA" id="ARBA00001974"/>
    </source>
</evidence>
<comment type="cofactor">
    <cofactor evidence="1">
        <name>FAD</name>
        <dbReference type="ChEBI" id="CHEBI:57692"/>
    </cofactor>
</comment>
<protein>
    <submittedName>
        <fullName evidence="7">Acyl-CoA dehydrogenase family protein</fullName>
    </submittedName>
</protein>
<reference evidence="7" key="1">
    <citation type="submission" date="2022-09" db="EMBL/GenBank/DDBJ databases">
        <title>Intensive care unit water sources are persistently colonized with multi-drug resistant bacteria and are the site of extensive horizontal gene transfer of antibiotic resistance genes.</title>
        <authorList>
            <person name="Diorio-Toth L."/>
        </authorList>
    </citation>
    <scope>NUCLEOTIDE SEQUENCE</scope>
    <source>
        <strain evidence="7">GD03843</strain>
    </source>
</reference>